<accession>A0A2R5FCL9</accession>
<dbReference type="EC" id="2.4.1.255" evidence="3"/>
<dbReference type="InterPro" id="IPR029489">
    <property type="entry name" value="OGT/SEC/SPY_C"/>
</dbReference>
<dbReference type="InterPro" id="IPR011990">
    <property type="entry name" value="TPR-like_helical_dom_sf"/>
</dbReference>
<dbReference type="Gene3D" id="1.25.40.10">
    <property type="entry name" value="Tetratricopeptide repeat domain"/>
    <property type="match status" value="3"/>
</dbReference>
<evidence type="ECO:0000256" key="8">
    <source>
        <dbReference type="PROSITE-ProRule" id="PRU00339"/>
    </source>
</evidence>
<dbReference type="EMBL" id="BDOQ01000023">
    <property type="protein sequence ID" value="GBG15962.1"/>
    <property type="molecule type" value="Genomic_DNA"/>
</dbReference>
<evidence type="ECO:0000256" key="4">
    <source>
        <dbReference type="ARBA" id="ARBA00022676"/>
    </source>
</evidence>
<dbReference type="OrthoDB" id="101857at2"/>
<dbReference type="Gene3D" id="3.40.50.11380">
    <property type="match status" value="1"/>
</dbReference>
<dbReference type="SUPFAM" id="SSF53756">
    <property type="entry name" value="UDP-Glycosyltransferase/glycogen phosphorylase"/>
    <property type="match status" value="1"/>
</dbReference>
<evidence type="ECO:0000256" key="1">
    <source>
        <dbReference type="ARBA" id="ARBA00004922"/>
    </source>
</evidence>
<reference evidence="10 11" key="1">
    <citation type="journal article" date="2018" name="Environ. Microbiol.">
        <title>Isolation and genomic characterization of Novimethylophilus kurashikiensis gen. nov. sp. nov., a new lanthanide-dependent methylotrophic species of Methylophilaceae.</title>
        <authorList>
            <person name="Lv H."/>
            <person name="Sahin N."/>
            <person name="Tani A."/>
        </authorList>
    </citation>
    <scope>NUCLEOTIDE SEQUENCE [LARGE SCALE GENOMIC DNA]</scope>
    <source>
        <strain evidence="10 11">La2-4</strain>
    </source>
</reference>
<evidence type="ECO:0000313" key="11">
    <source>
        <dbReference type="Proteomes" id="UP000245081"/>
    </source>
</evidence>
<feature type="repeat" description="TPR" evidence="8">
    <location>
        <begin position="71"/>
        <end position="104"/>
    </location>
</feature>
<dbReference type="SUPFAM" id="SSF48452">
    <property type="entry name" value="TPR-like"/>
    <property type="match status" value="1"/>
</dbReference>
<protein>
    <recommendedName>
        <fullName evidence="3">protein O-GlcNAc transferase</fullName>
        <ecNumber evidence="3">2.4.1.255</ecNumber>
    </recommendedName>
</protein>
<evidence type="ECO:0000313" key="10">
    <source>
        <dbReference type="EMBL" id="GBG15962.1"/>
    </source>
</evidence>
<dbReference type="Pfam" id="PF14559">
    <property type="entry name" value="TPR_19"/>
    <property type="match status" value="1"/>
</dbReference>
<evidence type="ECO:0000256" key="7">
    <source>
        <dbReference type="ARBA" id="ARBA00022803"/>
    </source>
</evidence>
<evidence type="ECO:0000256" key="6">
    <source>
        <dbReference type="ARBA" id="ARBA00022737"/>
    </source>
</evidence>
<organism evidence="10 11">
    <name type="scientific">Novimethylophilus kurashikiensis</name>
    <dbReference type="NCBI Taxonomy" id="1825523"/>
    <lineage>
        <taxon>Bacteria</taxon>
        <taxon>Pseudomonadati</taxon>
        <taxon>Pseudomonadota</taxon>
        <taxon>Betaproteobacteria</taxon>
        <taxon>Nitrosomonadales</taxon>
        <taxon>Methylophilaceae</taxon>
        <taxon>Novimethylophilus</taxon>
    </lineage>
</organism>
<keyword evidence="7 8" id="KW-0802">TPR repeat</keyword>
<evidence type="ECO:0000256" key="3">
    <source>
        <dbReference type="ARBA" id="ARBA00011970"/>
    </source>
</evidence>
<dbReference type="GO" id="GO:0097363">
    <property type="term" value="F:protein O-acetylglucosaminyltransferase activity"/>
    <property type="evidence" value="ECO:0007669"/>
    <property type="project" value="UniProtKB-EC"/>
</dbReference>
<comment type="caution">
    <text evidence="10">The sequence shown here is derived from an EMBL/GenBank/DDBJ whole genome shotgun (WGS) entry which is preliminary data.</text>
</comment>
<feature type="domain" description="O-GlcNAc transferase C-terminal" evidence="9">
    <location>
        <begin position="416"/>
        <end position="602"/>
    </location>
</feature>
<evidence type="ECO:0000259" key="9">
    <source>
        <dbReference type="Pfam" id="PF13844"/>
    </source>
</evidence>
<dbReference type="InterPro" id="IPR019734">
    <property type="entry name" value="TPR_rpt"/>
</dbReference>
<evidence type="ECO:0000256" key="2">
    <source>
        <dbReference type="ARBA" id="ARBA00005386"/>
    </source>
</evidence>
<dbReference type="AlphaFoldDB" id="A0A2R5FCL9"/>
<keyword evidence="4" id="KW-0328">Glycosyltransferase</keyword>
<dbReference type="Pfam" id="PF13844">
    <property type="entry name" value="Glyco_transf_41"/>
    <property type="match status" value="2"/>
</dbReference>
<name>A0A2R5FCL9_9PROT</name>
<dbReference type="PROSITE" id="PS50005">
    <property type="entry name" value="TPR"/>
    <property type="match status" value="2"/>
</dbReference>
<keyword evidence="11" id="KW-1185">Reference proteome</keyword>
<feature type="repeat" description="TPR" evidence="8">
    <location>
        <begin position="105"/>
        <end position="138"/>
    </location>
</feature>
<keyword evidence="5" id="KW-0808">Transferase</keyword>
<dbReference type="SMART" id="SM00028">
    <property type="entry name" value="TPR"/>
    <property type="match status" value="5"/>
</dbReference>
<dbReference type="PANTHER" id="PTHR44998:SF1">
    <property type="entry name" value="UDP-N-ACETYLGLUCOSAMINE--PEPTIDE N-ACETYLGLUCOSAMINYLTRANSFERASE 110 KDA SUBUNIT"/>
    <property type="match status" value="1"/>
</dbReference>
<dbReference type="Proteomes" id="UP000245081">
    <property type="component" value="Unassembled WGS sequence"/>
</dbReference>
<dbReference type="Pfam" id="PF13181">
    <property type="entry name" value="TPR_8"/>
    <property type="match status" value="1"/>
</dbReference>
<comment type="similarity">
    <text evidence="2">Belongs to the glycosyltransferase 41 family. O-GlcNAc transferase subfamily.</text>
</comment>
<feature type="domain" description="O-GlcNAc transferase C-terminal" evidence="9">
    <location>
        <begin position="251"/>
        <end position="404"/>
    </location>
</feature>
<dbReference type="Gene3D" id="3.40.50.2000">
    <property type="entry name" value="Glycogen Phosphorylase B"/>
    <property type="match status" value="1"/>
</dbReference>
<evidence type="ECO:0000256" key="5">
    <source>
        <dbReference type="ARBA" id="ARBA00022679"/>
    </source>
</evidence>
<comment type="pathway">
    <text evidence="1">Protein modification; protein glycosylation.</text>
</comment>
<sequence length="622" mass="70432">MNSESTLVQAIEMQNRGEIEKAECLFNQILSTDPNNAAALYSLSVIVINRGDHDKALHLADIGIQAAPRFAPLRFVRGAALQGLGRNEDALKSYDDALEIKPDYIEVLINSGVLLRDMLRHKDALERFNQVLHIEPNYIPALANCAIILTEFKQSDKAIAMFEHLLRLKPDFEYGPGLLCYERLHLCDWKDFGGISEQIVQGVRNGKRTCKSLAFMAVSDNAVDHQSAAQIFAQHYCPKSATLLWNGECYRHQKIKLAYVSPDLREHPVCHLMAGVIEQHDKSRFETIAISLGVDDGSRLRTRMLKTFDHFIDAREMGPTQIARLMRDMEIDIAVDLAGYTSDSRAQIFALKPAPVQVNYLGYPGTMGTDYMDYIIADRYVIPEEHQQFYNENVAYLPDTYLPTDAGVKVSDRTPTRTECGLPEKGIVFCSFSHDYKISPPLFDVWMRILNRVPNSVLWLMSRSEVSQQNLRREAETRGVDASRLIFASRVPLIEDHLARYRQADLFLDTHPYNAHTTAADALMAGLPVVTYMGNAFPARVAGSLLHAIGMPELITHSLQEYESLVVQLAQTPARIIELKEKLREHKNTYPLFNTEGFCRNLESIYIAMWRRAQLGDIQDQL</sequence>
<keyword evidence="6" id="KW-0677">Repeat</keyword>
<gene>
    <name evidence="10" type="ORF">NMK_3582</name>
</gene>
<dbReference type="PANTHER" id="PTHR44998">
    <property type="match status" value="1"/>
</dbReference>
<proteinExistence type="inferred from homology"/>